<keyword evidence="2" id="KW-1185">Reference proteome</keyword>
<sequence length="121" mass="13792">MVIVVQSINDRIRHLMQGPTPGCELSQTDSRYSECRHLQLVFVLTEVGWRHFSAMLRGGTVNYKEQMVQCLGSSVNESVFEYVVVVPAAVDGWIRVKLSEWRREGSLILLQCVVFEASFSR</sequence>
<proteinExistence type="predicted"/>
<dbReference type="EMBL" id="MCGO01000270">
    <property type="protein sequence ID" value="ORY19085.1"/>
    <property type="molecule type" value="Genomic_DNA"/>
</dbReference>
<evidence type="ECO:0000313" key="2">
    <source>
        <dbReference type="Proteomes" id="UP000193642"/>
    </source>
</evidence>
<protein>
    <submittedName>
        <fullName evidence="1">Uncharacterized protein</fullName>
    </submittedName>
</protein>
<reference evidence="1 2" key="1">
    <citation type="submission" date="2016-07" db="EMBL/GenBank/DDBJ databases">
        <title>Pervasive Adenine N6-methylation of Active Genes in Fungi.</title>
        <authorList>
            <consortium name="DOE Joint Genome Institute"/>
            <person name="Mondo S.J."/>
            <person name="Dannebaum R.O."/>
            <person name="Kuo R.C."/>
            <person name="Labutti K."/>
            <person name="Haridas S."/>
            <person name="Kuo A."/>
            <person name="Salamov A."/>
            <person name="Ahrendt S.R."/>
            <person name="Lipzen A."/>
            <person name="Sullivan W."/>
            <person name="Andreopoulos W.B."/>
            <person name="Clum A."/>
            <person name="Lindquist E."/>
            <person name="Daum C."/>
            <person name="Ramamoorthy G.K."/>
            <person name="Gryganskyi A."/>
            <person name="Culley D."/>
            <person name="Magnuson J.K."/>
            <person name="James T.Y."/>
            <person name="O'Malley M.A."/>
            <person name="Stajich J.E."/>
            <person name="Spatafora J.W."/>
            <person name="Visel A."/>
            <person name="Grigoriev I.V."/>
        </authorList>
    </citation>
    <scope>NUCLEOTIDE SEQUENCE [LARGE SCALE GENOMIC DNA]</scope>
    <source>
        <strain evidence="1 2">JEL800</strain>
    </source>
</reference>
<dbReference type="Proteomes" id="UP000193642">
    <property type="component" value="Unassembled WGS sequence"/>
</dbReference>
<name>A0A1Y2AAR7_9FUNG</name>
<dbReference type="AlphaFoldDB" id="A0A1Y2AAR7"/>
<accession>A0A1Y2AAR7</accession>
<evidence type="ECO:0000313" key="1">
    <source>
        <dbReference type="EMBL" id="ORY19085.1"/>
    </source>
</evidence>
<comment type="caution">
    <text evidence="1">The sequence shown here is derived from an EMBL/GenBank/DDBJ whole genome shotgun (WGS) entry which is preliminary data.</text>
</comment>
<gene>
    <name evidence="1" type="ORF">BCR33DRAFT_290592</name>
</gene>
<organism evidence="1 2">
    <name type="scientific">Rhizoclosmatium globosum</name>
    <dbReference type="NCBI Taxonomy" id="329046"/>
    <lineage>
        <taxon>Eukaryota</taxon>
        <taxon>Fungi</taxon>
        <taxon>Fungi incertae sedis</taxon>
        <taxon>Chytridiomycota</taxon>
        <taxon>Chytridiomycota incertae sedis</taxon>
        <taxon>Chytridiomycetes</taxon>
        <taxon>Chytridiales</taxon>
        <taxon>Chytriomycetaceae</taxon>
        <taxon>Rhizoclosmatium</taxon>
    </lineage>
</organism>